<dbReference type="PANTHER" id="PTHR39084">
    <property type="entry name" value="MEMBRANE PROTEIN-RELATED"/>
    <property type="match status" value="1"/>
</dbReference>
<dbReference type="InterPro" id="IPR025105">
    <property type="entry name" value="DUF4010"/>
</dbReference>
<keyword evidence="1" id="KW-0812">Transmembrane</keyword>
<evidence type="ECO:0000259" key="3">
    <source>
        <dbReference type="Pfam" id="PF13194"/>
    </source>
</evidence>
<dbReference type="OrthoDB" id="9813718at2"/>
<feature type="transmembrane region" description="Helical" evidence="1">
    <location>
        <begin position="400"/>
        <end position="426"/>
    </location>
</feature>
<dbReference type="PANTHER" id="PTHR39084:SF1">
    <property type="entry name" value="DUF4010 DOMAIN-CONTAINING PROTEIN"/>
    <property type="match status" value="1"/>
</dbReference>
<evidence type="ECO:0000313" key="4">
    <source>
        <dbReference type="EMBL" id="TJZ81976.1"/>
    </source>
</evidence>
<feature type="transmembrane region" description="Helical" evidence="1">
    <location>
        <begin position="139"/>
        <end position="158"/>
    </location>
</feature>
<feature type="transmembrane region" description="Helical" evidence="1">
    <location>
        <begin position="170"/>
        <end position="191"/>
    </location>
</feature>
<dbReference type="Pfam" id="PF02308">
    <property type="entry name" value="MgtC"/>
    <property type="match status" value="1"/>
</dbReference>
<gene>
    <name evidence="4" type="ORF">FA740_15885</name>
</gene>
<organism evidence="4 5">
    <name type="scientific">Paracoccus hibiscisoli</name>
    <dbReference type="NCBI Taxonomy" id="2023261"/>
    <lineage>
        <taxon>Bacteria</taxon>
        <taxon>Pseudomonadati</taxon>
        <taxon>Pseudomonadota</taxon>
        <taxon>Alphaproteobacteria</taxon>
        <taxon>Rhodobacterales</taxon>
        <taxon>Paracoccaceae</taxon>
        <taxon>Paracoccus</taxon>
    </lineage>
</organism>
<feature type="transmembrane region" description="Helical" evidence="1">
    <location>
        <begin position="237"/>
        <end position="259"/>
    </location>
</feature>
<dbReference type="RefSeq" id="WP_042250000.1">
    <property type="nucleotide sequence ID" value="NZ_SUNH01000026.1"/>
</dbReference>
<feature type="transmembrane region" description="Helical" evidence="1">
    <location>
        <begin position="311"/>
        <end position="329"/>
    </location>
</feature>
<evidence type="ECO:0000256" key="1">
    <source>
        <dbReference type="SAM" id="Phobius"/>
    </source>
</evidence>
<comment type="caution">
    <text evidence="4">The sequence shown here is derived from an EMBL/GenBank/DDBJ whole genome shotgun (WGS) entry which is preliminary data.</text>
</comment>
<feature type="domain" description="DUF4010" evidence="3">
    <location>
        <begin position="178"/>
        <end position="390"/>
    </location>
</feature>
<dbReference type="EMBL" id="SUNH01000026">
    <property type="protein sequence ID" value="TJZ81976.1"/>
    <property type="molecule type" value="Genomic_DNA"/>
</dbReference>
<dbReference type="AlphaFoldDB" id="A0A4U0QK17"/>
<feature type="domain" description="MgtC/SapB/SrpB/YhiD N-terminal" evidence="2">
    <location>
        <begin position="11"/>
        <end position="126"/>
    </location>
</feature>
<protein>
    <submittedName>
        <fullName evidence="4">MgtC/SapB family protein</fullName>
    </submittedName>
</protein>
<keyword evidence="1" id="KW-0472">Membrane</keyword>
<feature type="transmembrane region" description="Helical" evidence="1">
    <location>
        <begin position="84"/>
        <end position="102"/>
    </location>
</feature>
<keyword evidence="5" id="KW-1185">Reference proteome</keyword>
<sequence length="428" mass="43803">MMEEASQALLLLEALGIGLLIGIERERNGGENGGPAPIGVRTFSLASLIGALSQYAGGLPLLAVALAAVGVLRAVAHLSQPDRQAGMTTSLALVLVVVLGGLSVEHTFLAAASGVLVVTLLAARSALRDFSRSVLNDFEMRDGLILGVSGLIILPVIPDTGFGPDGAINARAIFVIVILVMVIGAVSHICTRVFGDRLGLPLSGFLSGFVSSTATVVEMGRKVDAPGDTAVRFIQPAAAGATLSSVSSLVQTGMVLGLVSPSLFALALPVLVVPTVVVLIFSALLVYLATRKGGEPAGIELPSRIFSVKDAVKFALTVTAVILISAMLNDRFGTEAVLLSAALAGLISTSSAAVALASLVAAGQMPAGEAVMPLAAALTVNAMVRLVLALRSRSPVFGRIVALGLVLSVLSVWIGWHFSAVIKVWLND</sequence>
<accession>A0A4U0QK17</accession>
<proteinExistence type="predicted"/>
<dbReference type="InterPro" id="IPR049177">
    <property type="entry name" value="MgtC_SapB_SrpB_YhiD_N"/>
</dbReference>
<dbReference type="Proteomes" id="UP000306223">
    <property type="component" value="Unassembled WGS sequence"/>
</dbReference>
<evidence type="ECO:0000313" key="5">
    <source>
        <dbReference type="Proteomes" id="UP000306223"/>
    </source>
</evidence>
<feature type="transmembrane region" description="Helical" evidence="1">
    <location>
        <begin position="108"/>
        <end position="127"/>
    </location>
</feature>
<reference evidence="4 5" key="1">
    <citation type="submission" date="2019-04" db="EMBL/GenBank/DDBJ databases">
        <authorList>
            <person name="Li J."/>
        </authorList>
    </citation>
    <scope>NUCLEOTIDE SEQUENCE [LARGE SCALE GENOMIC DNA]</scope>
    <source>
        <strain evidence="4 5">CCTCC AB2016182</strain>
    </source>
</reference>
<name>A0A4U0QK17_9RHOB</name>
<feature type="transmembrane region" description="Helical" evidence="1">
    <location>
        <begin position="336"/>
        <end position="358"/>
    </location>
</feature>
<dbReference type="Pfam" id="PF13194">
    <property type="entry name" value="DUF4010"/>
    <property type="match status" value="1"/>
</dbReference>
<feature type="transmembrane region" description="Helical" evidence="1">
    <location>
        <begin position="370"/>
        <end position="388"/>
    </location>
</feature>
<evidence type="ECO:0000259" key="2">
    <source>
        <dbReference type="Pfam" id="PF02308"/>
    </source>
</evidence>
<feature type="transmembrane region" description="Helical" evidence="1">
    <location>
        <begin position="43"/>
        <end position="72"/>
    </location>
</feature>
<feature type="transmembrane region" description="Helical" evidence="1">
    <location>
        <begin position="198"/>
        <end position="217"/>
    </location>
</feature>
<keyword evidence="1" id="KW-1133">Transmembrane helix</keyword>
<feature type="transmembrane region" description="Helical" evidence="1">
    <location>
        <begin position="266"/>
        <end position="289"/>
    </location>
</feature>